<evidence type="ECO:0000256" key="3">
    <source>
        <dbReference type="ARBA" id="ARBA00022989"/>
    </source>
</evidence>
<feature type="transmembrane region" description="Helical" evidence="5">
    <location>
        <begin position="42"/>
        <end position="67"/>
    </location>
</feature>
<reference evidence="8" key="1">
    <citation type="submission" date="2015-01" db="EMBL/GenBank/DDBJ databases">
        <authorList>
            <person name="Manzoor Shahid"/>
            <person name="Zubair Saima"/>
        </authorList>
    </citation>
    <scope>NUCLEOTIDE SEQUENCE [LARGE SCALE GENOMIC DNA]</scope>
    <source>
        <strain evidence="8">V1</strain>
    </source>
</reference>
<dbReference type="GO" id="GO:0012505">
    <property type="term" value="C:endomembrane system"/>
    <property type="evidence" value="ECO:0007669"/>
    <property type="project" value="UniProtKB-SubCell"/>
</dbReference>
<keyword evidence="8" id="KW-1185">Reference proteome</keyword>
<dbReference type="InterPro" id="IPR052527">
    <property type="entry name" value="Metal_cation-efflux_comp"/>
</dbReference>
<dbReference type="OrthoDB" id="272002at2"/>
<dbReference type="InterPro" id="IPR007318">
    <property type="entry name" value="Phopholipid_MeTrfase"/>
</dbReference>
<proteinExistence type="predicted"/>
<dbReference type="Gene3D" id="1.20.120.1630">
    <property type="match status" value="1"/>
</dbReference>
<protein>
    <submittedName>
        <fullName evidence="7">Isoprenylcysteine carboxylmethyltransferase family protein</fullName>
    </submittedName>
</protein>
<dbReference type="PANTHER" id="PTHR43847">
    <property type="entry name" value="BLL3993 PROTEIN"/>
    <property type="match status" value="1"/>
</dbReference>
<sequence length="184" mass="20355">MQKNHLPLLGVGPLYVISIILITAAGGLFTCLGIIAGGKIPLIVPCVIAGICFIGIGIALWIAAVFFSKIDANIIANKLVTDGVYRIVRNPIYSAFLFVCTGVLLLFCNWYLLLLPPIFFLYLTLLMKYTEEKWLLQQYGEEYQDYCKRVNRCIPSVRGLLHGGNKGFGNKNAGNTGNPMEEHK</sequence>
<evidence type="ECO:0000256" key="2">
    <source>
        <dbReference type="ARBA" id="ARBA00022692"/>
    </source>
</evidence>
<dbReference type="RefSeq" id="WP_002700661.1">
    <property type="nucleotide sequence ID" value="NZ_CDNC01000048.1"/>
</dbReference>
<dbReference type="GeneID" id="57754440"/>
<evidence type="ECO:0000256" key="5">
    <source>
        <dbReference type="SAM" id="Phobius"/>
    </source>
</evidence>
<evidence type="ECO:0000313" key="6">
    <source>
        <dbReference type="EMBL" id="CEM63026.1"/>
    </source>
</evidence>
<dbReference type="Proteomes" id="UP000323594">
    <property type="component" value="Chromosome"/>
</dbReference>
<evidence type="ECO:0000313" key="9">
    <source>
        <dbReference type="Proteomes" id="UP000323594"/>
    </source>
</evidence>
<evidence type="ECO:0000313" key="7">
    <source>
        <dbReference type="EMBL" id="QEJ99388.1"/>
    </source>
</evidence>
<organism evidence="6 8">
    <name type="scientific">Treponema phagedenis</name>
    <dbReference type="NCBI Taxonomy" id="162"/>
    <lineage>
        <taxon>Bacteria</taxon>
        <taxon>Pseudomonadati</taxon>
        <taxon>Spirochaetota</taxon>
        <taxon>Spirochaetia</taxon>
        <taxon>Spirochaetales</taxon>
        <taxon>Treponemataceae</taxon>
        <taxon>Treponema</taxon>
    </lineage>
</organism>
<dbReference type="EMBL" id="CDNC01000048">
    <property type="protein sequence ID" value="CEM63026.1"/>
    <property type="molecule type" value="Genomic_DNA"/>
</dbReference>
<evidence type="ECO:0000313" key="8">
    <source>
        <dbReference type="Proteomes" id="UP000042527"/>
    </source>
</evidence>
<dbReference type="EMBL" id="CP042817">
    <property type="protein sequence ID" value="QEJ99388.1"/>
    <property type="molecule type" value="Genomic_DNA"/>
</dbReference>
<dbReference type="Pfam" id="PF04191">
    <property type="entry name" value="PEMT"/>
    <property type="match status" value="1"/>
</dbReference>
<keyword evidence="2 5" id="KW-0812">Transmembrane</keyword>
<gene>
    <name evidence="7" type="ORF">FUT82_16275</name>
    <name evidence="6" type="ORF">TPHV1_60014</name>
</gene>
<keyword evidence="3 5" id="KW-1133">Transmembrane helix</keyword>
<feature type="transmembrane region" description="Helical" evidence="5">
    <location>
        <begin position="12"/>
        <end position="35"/>
    </location>
</feature>
<dbReference type="Proteomes" id="UP000042527">
    <property type="component" value="Unassembled WGS sequence"/>
</dbReference>
<keyword evidence="4 5" id="KW-0472">Membrane</keyword>
<evidence type="ECO:0000256" key="4">
    <source>
        <dbReference type="ARBA" id="ARBA00023136"/>
    </source>
</evidence>
<name>A0A0B7H279_TREPH</name>
<dbReference type="PANTHER" id="PTHR43847:SF1">
    <property type="entry name" value="BLL3993 PROTEIN"/>
    <property type="match status" value="1"/>
</dbReference>
<feature type="transmembrane region" description="Helical" evidence="5">
    <location>
        <begin position="92"/>
        <end position="125"/>
    </location>
</feature>
<reference evidence="6" key="2">
    <citation type="submission" date="2015-01" db="EMBL/GenBank/DDBJ databases">
        <authorList>
            <person name="Xiang T."/>
            <person name="Song Y."/>
            <person name="Huang L."/>
            <person name="Wang B."/>
            <person name="Wu P."/>
        </authorList>
    </citation>
    <scope>NUCLEOTIDE SEQUENCE [LARGE SCALE GENOMIC DNA]</scope>
    <source>
        <strain evidence="6">V1</strain>
    </source>
</reference>
<comment type="subcellular location">
    <subcellularLocation>
        <location evidence="1">Endomembrane system</location>
        <topology evidence="1">Multi-pass membrane protein</topology>
    </subcellularLocation>
</comment>
<evidence type="ECO:0000256" key="1">
    <source>
        <dbReference type="ARBA" id="ARBA00004127"/>
    </source>
</evidence>
<accession>A0A0B7H279</accession>
<dbReference type="AlphaFoldDB" id="A0A0B7H279"/>
<reference evidence="7 9" key="3">
    <citation type="submission" date="2019-08" db="EMBL/GenBank/DDBJ databases">
        <authorList>
            <person name="Kuhnert P."/>
        </authorList>
    </citation>
    <scope>NUCLEOTIDE SEQUENCE [LARGE SCALE GENOMIC DNA]</scope>
    <source>
        <strain evidence="7 9">B36.5</strain>
    </source>
</reference>